<feature type="compositionally biased region" description="Basic and acidic residues" evidence="1">
    <location>
        <begin position="84"/>
        <end position="97"/>
    </location>
</feature>
<gene>
    <name evidence="2" type="ORF">B0H66DRAFT_536115</name>
</gene>
<protein>
    <submittedName>
        <fullName evidence="2">Uncharacterized protein</fullName>
    </submittedName>
</protein>
<reference evidence="2" key="1">
    <citation type="journal article" date="2023" name="Mol. Phylogenet. Evol.">
        <title>Genome-scale phylogeny and comparative genomics of the fungal order Sordariales.</title>
        <authorList>
            <person name="Hensen N."/>
            <person name="Bonometti L."/>
            <person name="Westerberg I."/>
            <person name="Brannstrom I.O."/>
            <person name="Guillou S."/>
            <person name="Cros-Aarteil S."/>
            <person name="Calhoun S."/>
            <person name="Haridas S."/>
            <person name="Kuo A."/>
            <person name="Mondo S."/>
            <person name="Pangilinan J."/>
            <person name="Riley R."/>
            <person name="LaButti K."/>
            <person name="Andreopoulos B."/>
            <person name="Lipzen A."/>
            <person name="Chen C."/>
            <person name="Yan M."/>
            <person name="Daum C."/>
            <person name="Ng V."/>
            <person name="Clum A."/>
            <person name="Steindorff A."/>
            <person name="Ohm R.A."/>
            <person name="Martin F."/>
            <person name="Silar P."/>
            <person name="Natvig D.O."/>
            <person name="Lalanne C."/>
            <person name="Gautier V."/>
            <person name="Ament-Velasquez S.L."/>
            <person name="Kruys A."/>
            <person name="Hutchinson M.I."/>
            <person name="Powell A.J."/>
            <person name="Barry K."/>
            <person name="Miller A.N."/>
            <person name="Grigoriev I.V."/>
            <person name="Debuchy R."/>
            <person name="Gladieux P."/>
            <person name="Hiltunen Thoren M."/>
            <person name="Johannesson H."/>
        </authorList>
    </citation>
    <scope>NUCLEOTIDE SEQUENCE</scope>
    <source>
        <strain evidence="2">CBS 118394</strain>
    </source>
</reference>
<proteinExistence type="predicted"/>
<accession>A0AAE0M177</accession>
<reference evidence="2" key="2">
    <citation type="submission" date="2023-06" db="EMBL/GenBank/DDBJ databases">
        <authorList>
            <consortium name="Lawrence Berkeley National Laboratory"/>
            <person name="Haridas S."/>
            <person name="Hensen N."/>
            <person name="Bonometti L."/>
            <person name="Westerberg I."/>
            <person name="Brannstrom I.O."/>
            <person name="Guillou S."/>
            <person name="Cros-Aarteil S."/>
            <person name="Calhoun S."/>
            <person name="Kuo A."/>
            <person name="Mondo S."/>
            <person name="Pangilinan J."/>
            <person name="Riley R."/>
            <person name="Labutti K."/>
            <person name="Andreopoulos B."/>
            <person name="Lipzen A."/>
            <person name="Chen C."/>
            <person name="Yanf M."/>
            <person name="Daum C."/>
            <person name="Ng V."/>
            <person name="Clum A."/>
            <person name="Steindorff A."/>
            <person name="Ohm R."/>
            <person name="Martin F."/>
            <person name="Silar P."/>
            <person name="Natvig D."/>
            <person name="Lalanne C."/>
            <person name="Gautier V."/>
            <person name="Ament-Velasquez S.L."/>
            <person name="Kruys A."/>
            <person name="Hutchinson M.I."/>
            <person name="Powell A.J."/>
            <person name="Barry K."/>
            <person name="Miller A.N."/>
            <person name="Grigoriev I.V."/>
            <person name="Debuchy R."/>
            <person name="Gladieux P."/>
            <person name="Thoren M.H."/>
            <person name="Johannesson H."/>
        </authorList>
    </citation>
    <scope>NUCLEOTIDE SEQUENCE</scope>
    <source>
        <strain evidence="2">CBS 118394</strain>
    </source>
</reference>
<organism evidence="2 3">
    <name type="scientific">Apodospora peruviana</name>
    <dbReference type="NCBI Taxonomy" id="516989"/>
    <lineage>
        <taxon>Eukaryota</taxon>
        <taxon>Fungi</taxon>
        <taxon>Dikarya</taxon>
        <taxon>Ascomycota</taxon>
        <taxon>Pezizomycotina</taxon>
        <taxon>Sordariomycetes</taxon>
        <taxon>Sordariomycetidae</taxon>
        <taxon>Sordariales</taxon>
        <taxon>Lasiosphaeriaceae</taxon>
        <taxon>Apodospora</taxon>
    </lineage>
</organism>
<dbReference type="EMBL" id="JAUEDM010000006">
    <property type="protein sequence ID" value="KAK3315245.1"/>
    <property type="molecule type" value="Genomic_DNA"/>
</dbReference>
<feature type="compositionally biased region" description="Polar residues" evidence="1">
    <location>
        <begin position="153"/>
        <end position="165"/>
    </location>
</feature>
<evidence type="ECO:0000313" key="3">
    <source>
        <dbReference type="Proteomes" id="UP001283341"/>
    </source>
</evidence>
<name>A0AAE0M177_9PEZI</name>
<sequence length="435" mass="47070">MSCISELLGGCSCSPGTSRKSFLREHPSTVLWFNAKTLQTRGIIPPRRKYSSKYVDRSLRAPGVSRASVSITEQSARKSVKPSGELESKQPDLKSKDNQLGIESVSAGLSLPGLGHEGTTGDLSAQRESWGISHATQGAPPSHPHPPAFSASRTQSAAEQHTSTAAHIHSRSLRHLYTDPGYWARPFPFHGRHTWSGIAEFSPAAQDVLSRPPVPTRVKTVVRGTERATTLYHIRRTAYRGVNGVYPPLAMHHVALVSGTLGGAVACGQLCTSHAGQRETACVCGPLSYADRGLHACVAQLCDKKLCRFSCRLSRVLAYWAEIGLLSIPKCHVVKDALLRGSRMAVCGSTVRVRKSGSGWAEPVEVYMRNTQNDTVRDLPLDKRQLTSDVGRQILNGITAVFATSLSRALIGHDWRAMPSGFVGFVGSSTCSLNR</sequence>
<keyword evidence="3" id="KW-1185">Reference proteome</keyword>
<evidence type="ECO:0000313" key="2">
    <source>
        <dbReference type="EMBL" id="KAK3315245.1"/>
    </source>
</evidence>
<comment type="caution">
    <text evidence="2">The sequence shown here is derived from an EMBL/GenBank/DDBJ whole genome shotgun (WGS) entry which is preliminary data.</text>
</comment>
<feature type="region of interest" description="Disordered" evidence="1">
    <location>
        <begin position="63"/>
        <end position="99"/>
    </location>
</feature>
<feature type="region of interest" description="Disordered" evidence="1">
    <location>
        <begin position="133"/>
        <end position="169"/>
    </location>
</feature>
<dbReference type="Proteomes" id="UP001283341">
    <property type="component" value="Unassembled WGS sequence"/>
</dbReference>
<evidence type="ECO:0000256" key="1">
    <source>
        <dbReference type="SAM" id="MobiDB-lite"/>
    </source>
</evidence>
<dbReference type="AlphaFoldDB" id="A0AAE0M177"/>